<proteinExistence type="predicted"/>
<dbReference type="WBParaSite" id="NBR_0000607701-mRNA-1">
    <property type="protein sequence ID" value="NBR_0000607701-mRNA-1"/>
    <property type="gene ID" value="NBR_0000607701"/>
</dbReference>
<gene>
    <name evidence="1" type="ORF">NBR_LOCUS6078</name>
</gene>
<dbReference type="AlphaFoldDB" id="A0A0N4XTV9"/>
<dbReference type="EMBL" id="UYSL01019775">
    <property type="protein sequence ID" value="VDL69667.1"/>
    <property type="molecule type" value="Genomic_DNA"/>
</dbReference>
<evidence type="ECO:0000313" key="2">
    <source>
        <dbReference type="Proteomes" id="UP000271162"/>
    </source>
</evidence>
<dbReference type="Proteomes" id="UP000271162">
    <property type="component" value="Unassembled WGS sequence"/>
</dbReference>
<keyword evidence="2" id="KW-1185">Reference proteome</keyword>
<sequence>MVEPFSLMAGHKKQSFLESYTVTASKPFLEKLNEACRPHIGQGVVWEECCVDEMFRSQYSSKRRTPRLDTATGYRLHA</sequence>
<evidence type="ECO:0000313" key="1">
    <source>
        <dbReference type="EMBL" id="VDL69667.1"/>
    </source>
</evidence>
<evidence type="ECO:0000313" key="3">
    <source>
        <dbReference type="WBParaSite" id="NBR_0000607701-mRNA-1"/>
    </source>
</evidence>
<organism evidence="3">
    <name type="scientific">Nippostrongylus brasiliensis</name>
    <name type="common">Rat hookworm</name>
    <dbReference type="NCBI Taxonomy" id="27835"/>
    <lineage>
        <taxon>Eukaryota</taxon>
        <taxon>Metazoa</taxon>
        <taxon>Ecdysozoa</taxon>
        <taxon>Nematoda</taxon>
        <taxon>Chromadorea</taxon>
        <taxon>Rhabditida</taxon>
        <taxon>Rhabditina</taxon>
        <taxon>Rhabditomorpha</taxon>
        <taxon>Strongyloidea</taxon>
        <taxon>Heligmosomidae</taxon>
        <taxon>Nippostrongylus</taxon>
    </lineage>
</organism>
<reference evidence="1 2" key="2">
    <citation type="submission" date="2018-11" db="EMBL/GenBank/DDBJ databases">
        <authorList>
            <consortium name="Pathogen Informatics"/>
        </authorList>
    </citation>
    <scope>NUCLEOTIDE SEQUENCE [LARGE SCALE GENOMIC DNA]</scope>
</reference>
<protein>
    <submittedName>
        <fullName evidence="3">Transposase</fullName>
    </submittedName>
</protein>
<name>A0A0N4XTV9_NIPBR</name>
<reference evidence="3" key="1">
    <citation type="submission" date="2017-02" db="UniProtKB">
        <authorList>
            <consortium name="WormBaseParasite"/>
        </authorList>
    </citation>
    <scope>IDENTIFICATION</scope>
</reference>
<accession>A0A0N4XTV9</accession>